<dbReference type="PANTHER" id="PTHR47416:SF8">
    <property type="entry name" value="BASIC-LEUCINE ZIPPER TRANSCRIPTION FACTOR E-RELATED"/>
    <property type="match status" value="1"/>
</dbReference>
<reference evidence="10" key="1">
    <citation type="submission" date="2022-07" db="EMBL/GenBank/DDBJ databases">
        <title>Genome analysis of Parmales, a sister group of diatoms, reveals the evolutionary specialization of diatoms from phago-mixotrophs to photoautotrophs.</title>
        <authorList>
            <person name="Ban H."/>
            <person name="Sato S."/>
            <person name="Yoshikawa S."/>
            <person name="Kazumasa Y."/>
            <person name="Nakamura Y."/>
            <person name="Ichinomiya M."/>
            <person name="Saitoh K."/>
            <person name="Sato N."/>
            <person name="Blanc-Mathieu R."/>
            <person name="Endo H."/>
            <person name="Kuwata A."/>
            <person name="Ogata H."/>
        </authorList>
    </citation>
    <scope>NUCLEOTIDE SEQUENCE</scope>
</reference>
<evidence type="ECO:0000313" key="10">
    <source>
        <dbReference type="EMBL" id="GMH65086.1"/>
    </source>
</evidence>
<feature type="region of interest" description="Disordered" evidence="8">
    <location>
        <begin position="316"/>
        <end position="403"/>
    </location>
</feature>
<dbReference type="GO" id="GO:0003700">
    <property type="term" value="F:DNA-binding transcription factor activity"/>
    <property type="evidence" value="ECO:0007669"/>
    <property type="project" value="InterPro"/>
</dbReference>
<feature type="compositionally biased region" description="Polar residues" evidence="8">
    <location>
        <begin position="48"/>
        <end position="57"/>
    </location>
</feature>
<accession>A0A9W7A6M7</accession>
<feature type="compositionally biased region" description="Low complexity" evidence="8">
    <location>
        <begin position="171"/>
        <end position="185"/>
    </location>
</feature>
<evidence type="ECO:0000313" key="11">
    <source>
        <dbReference type="Proteomes" id="UP001165082"/>
    </source>
</evidence>
<evidence type="ECO:0000256" key="4">
    <source>
        <dbReference type="ARBA" id="ARBA00023125"/>
    </source>
</evidence>
<evidence type="ECO:0000256" key="5">
    <source>
        <dbReference type="ARBA" id="ARBA00023163"/>
    </source>
</evidence>
<keyword evidence="3" id="KW-0805">Transcription regulation</keyword>
<organism evidence="10 11">
    <name type="scientific">Triparma retinervis</name>
    <dbReference type="NCBI Taxonomy" id="2557542"/>
    <lineage>
        <taxon>Eukaryota</taxon>
        <taxon>Sar</taxon>
        <taxon>Stramenopiles</taxon>
        <taxon>Ochrophyta</taxon>
        <taxon>Bolidophyceae</taxon>
        <taxon>Parmales</taxon>
        <taxon>Triparmaceae</taxon>
        <taxon>Triparma</taxon>
    </lineage>
</organism>
<dbReference type="EMBL" id="BRXZ01001197">
    <property type="protein sequence ID" value="GMH65086.1"/>
    <property type="molecule type" value="Genomic_DNA"/>
</dbReference>
<keyword evidence="5" id="KW-0804">Transcription</keyword>
<feature type="coiled-coil region" evidence="7">
    <location>
        <begin position="115"/>
        <end position="149"/>
    </location>
</feature>
<sequence length="403" mass="43204">ADDRSDTRRQASVRNTVGRNTVGRNAVGRNAVGRPTVGRNTVGRPTVGLQSSNTVSSHLPLHPSKVVGGDVGAGFVYNDGGGGTALGMDGVEAQAQGAQGRDTDVKKMQKRAANRKSAQLSRKRKKQYIEELQEQNMDLKKLKEGLKHVLQTYCPDLLLPPAHPSLAVKAGGQQPEQQQLNQGNGKKARPIRVAESMNQRQQLQQLREDGSEGCRHLSAVTSLPLPKVYRLDLVSPFAPRPADPPHRVQVHGSCSFTPGELPQCILSIRVQPPSPPPPPREAKPLVEATADKIPAGGSTTAPAVSVIAATAEVTYPSEVSSYSESSSSSSSSSSFLSHPHPAHQQHQHQHHHHHQQQQQQHPPRPAVQGAPSSSVVPKSKCVNNSTITNESTVSISNSSDDEQ</sequence>
<protein>
    <recommendedName>
        <fullName evidence="9">BZIP domain-containing protein</fullName>
    </recommendedName>
</protein>
<feature type="compositionally biased region" description="Basic residues" evidence="8">
    <location>
        <begin position="340"/>
        <end position="355"/>
    </location>
</feature>
<dbReference type="CDD" id="cd14686">
    <property type="entry name" value="bZIP"/>
    <property type="match status" value="1"/>
</dbReference>
<dbReference type="GO" id="GO:0005634">
    <property type="term" value="C:nucleus"/>
    <property type="evidence" value="ECO:0007669"/>
    <property type="project" value="UniProtKB-SubCell"/>
</dbReference>
<dbReference type="Gene3D" id="1.20.5.170">
    <property type="match status" value="1"/>
</dbReference>
<comment type="similarity">
    <text evidence="2">Belongs to the bZIP family.</text>
</comment>
<keyword evidence="6" id="KW-0539">Nucleus</keyword>
<dbReference type="InterPro" id="IPR046347">
    <property type="entry name" value="bZIP_sf"/>
</dbReference>
<feature type="region of interest" description="Disordered" evidence="8">
    <location>
        <begin position="168"/>
        <end position="188"/>
    </location>
</feature>
<comment type="subcellular location">
    <subcellularLocation>
        <location evidence="1">Nucleus</location>
    </subcellularLocation>
</comment>
<keyword evidence="4" id="KW-0238">DNA-binding</keyword>
<dbReference type="GO" id="GO:0003677">
    <property type="term" value="F:DNA binding"/>
    <property type="evidence" value="ECO:0007669"/>
    <property type="project" value="UniProtKB-KW"/>
</dbReference>
<evidence type="ECO:0000256" key="1">
    <source>
        <dbReference type="ARBA" id="ARBA00004123"/>
    </source>
</evidence>
<proteinExistence type="inferred from homology"/>
<feature type="non-terminal residue" evidence="10">
    <location>
        <position position="1"/>
    </location>
</feature>
<gene>
    <name evidence="10" type="ORF">TrRE_jg4947</name>
</gene>
<dbReference type="AlphaFoldDB" id="A0A9W7A6M7"/>
<feature type="compositionally biased region" description="Low complexity" evidence="8">
    <location>
        <begin position="317"/>
        <end position="339"/>
    </location>
</feature>
<dbReference type="PANTHER" id="PTHR47416">
    <property type="entry name" value="BASIC-LEUCINE ZIPPER TRANSCRIPTION FACTOR F-RELATED"/>
    <property type="match status" value="1"/>
</dbReference>
<dbReference type="SMART" id="SM00338">
    <property type="entry name" value="BRLZ"/>
    <property type="match status" value="1"/>
</dbReference>
<feature type="region of interest" description="Disordered" evidence="8">
    <location>
        <begin position="1"/>
        <end position="61"/>
    </location>
</feature>
<evidence type="ECO:0000256" key="2">
    <source>
        <dbReference type="ARBA" id="ARBA00007163"/>
    </source>
</evidence>
<name>A0A9W7A6M7_9STRA</name>
<dbReference type="InterPro" id="IPR004827">
    <property type="entry name" value="bZIP"/>
</dbReference>
<dbReference type="Proteomes" id="UP001165082">
    <property type="component" value="Unassembled WGS sequence"/>
</dbReference>
<keyword evidence="7" id="KW-0175">Coiled coil</keyword>
<evidence type="ECO:0000259" key="9">
    <source>
        <dbReference type="PROSITE" id="PS50217"/>
    </source>
</evidence>
<comment type="caution">
    <text evidence="10">The sequence shown here is derived from an EMBL/GenBank/DDBJ whole genome shotgun (WGS) entry which is preliminary data.</text>
</comment>
<dbReference type="SUPFAM" id="SSF57959">
    <property type="entry name" value="Leucine zipper domain"/>
    <property type="match status" value="1"/>
</dbReference>
<feature type="compositionally biased region" description="Polar residues" evidence="8">
    <location>
        <begin position="386"/>
        <end position="403"/>
    </location>
</feature>
<evidence type="ECO:0000256" key="6">
    <source>
        <dbReference type="ARBA" id="ARBA00023242"/>
    </source>
</evidence>
<feature type="domain" description="BZIP" evidence="9">
    <location>
        <begin position="104"/>
        <end position="147"/>
    </location>
</feature>
<evidence type="ECO:0000256" key="8">
    <source>
        <dbReference type="SAM" id="MobiDB-lite"/>
    </source>
</evidence>
<dbReference type="PROSITE" id="PS50217">
    <property type="entry name" value="BZIP"/>
    <property type="match status" value="1"/>
</dbReference>
<keyword evidence="11" id="KW-1185">Reference proteome</keyword>
<feature type="compositionally biased region" description="Polar residues" evidence="8">
    <location>
        <begin position="10"/>
        <end position="23"/>
    </location>
</feature>
<dbReference type="Pfam" id="PF00170">
    <property type="entry name" value="bZIP_1"/>
    <property type="match status" value="1"/>
</dbReference>
<evidence type="ECO:0000256" key="7">
    <source>
        <dbReference type="SAM" id="Coils"/>
    </source>
</evidence>
<feature type="compositionally biased region" description="Low complexity" evidence="8">
    <location>
        <begin position="371"/>
        <end position="385"/>
    </location>
</feature>
<evidence type="ECO:0000256" key="3">
    <source>
        <dbReference type="ARBA" id="ARBA00023015"/>
    </source>
</evidence>
<dbReference type="OrthoDB" id="46629at2759"/>